<reference evidence="1" key="1">
    <citation type="submission" date="2021-02" db="EMBL/GenBank/DDBJ databases">
        <authorList>
            <person name="Steward A R."/>
        </authorList>
    </citation>
    <scope>NUCLEOTIDE SEQUENCE</scope>
</reference>
<keyword evidence="2" id="KW-1185">Reference proteome</keyword>
<dbReference type="EMBL" id="CAJOBZ010000012">
    <property type="protein sequence ID" value="CAF4838708.1"/>
    <property type="molecule type" value="Genomic_DNA"/>
</dbReference>
<dbReference type="AlphaFoldDB" id="A0A821RF84"/>
<name>A0A821RF84_9NEOP</name>
<comment type="caution">
    <text evidence="1">The sequence shown here is derived from an EMBL/GenBank/DDBJ whole genome shotgun (WGS) entry which is preliminary data.</text>
</comment>
<organism evidence="1 2">
    <name type="scientific">Pieris macdunnoughi</name>
    <dbReference type="NCBI Taxonomy" id="345717"/>
    <lineage>
        <taxon>Eukaryota</taxon>
        <taxon>Metazoa</taxon>
        <taxon>Ecdysozoa</taxon>
        <taxon>Arthropoda</taxon>
        <taxon>Hexapoda</taxon>
        <taxon>Insecta</taxon>
        <taxon>Pterygota</taxon>
        <taxon>Neoptera</taxon>
        <taxon>Endopterygota</taxon>
        <taxon>Lepidoptera</taxon>
        <taxon>Glossata</taxon>
        <taxon>Ditrysia</taxon>
        <taxon>Papilionoidea</taxon>
        <taxon>Pieridae</taxon>
        <taxon>Pierinae</taxon>
        <taxon>Pieris</taxon>
    </lineage>
</organism>
<evidence type="ECO:0000313" key="2">
    <source>
        <dbReference type="Proteomes" id="UP000663880"/>
    </source>
</evidence>
<gene>
    <name evidence="1" type="ORF">PMACD_LOCUS5949</name>
</gene>
<dbReference type="Proteomes" id="UP000663880">
    <property type="component" value="Unassembled WGS sequence"/>
</dbReference>
<proteinExistence type="predicted"/>
<evidence type="ECO:0000313" key="1">
    <source>
        <dbReference type="EMBL" id="CAF4838708.1"/>
    </source>
</evidence>
<protein>
    <submittedName>
        <fullName evidence="1">Uncharacterized protein</fullName>
    </submittedName>
</protein>
<accession>A0A821RF84</accession>
<dbReference type="OrthoDB" id="8120565at2759"/>
<sequence length="67" mass="7376">MGVSANIRQYIIVISVNLTSIGMGMSQSWTSPMLVKLMHEDTQLSERVNEDQASWIVSIGFLSSIAC</sequence>